<dbReference type="Gene3D" id="3.30.450.90">
    <property type="match status" value="1"/>
</dbReference>
<gene>
    <name evidence="4" type="ORF">LCGC14_1545860</name>
</gene>
<feature type="region of interest" description="Disordered" evidence="2">
    <location>
        <begin position="1"/>
        <end position="21"/>
    </location>
</feature>
<dbReference type="InterPro" id="IPR050921">
    <property type="entry name" value="T4SS_GSP_E_ATPase"/>
</dbReference>
<dbReference type="EMBL" id="LAZR01011753">
    <property type="protein sequence ID" value="KKM60037.1"/>
    <property type="molecule type" value="Genomic_DNA"/>
</dbReference>
<sequence length="383" mass="42489">MGQSQPIDDHDQHGERHGREPKLHKYFRAMSKEMASDLHLKAGTVPHIRLQTSIRPVKSEALSGDDIIEMASEILTDKQRAYFEEIGSIDVAEELDGGDRFRINIFRQRGDVSIAVRRVSRDVPGFDELNLPPQISGIADLHAGLVLVSGITGSGKSTTIAAMIDHINHTRPCHIVTIEDPIEYIYTDDKALVSQREVGIDVPTFESALKYLSRADPDVVLIGEMRDRDTFQAALQAAETGHLVFGTIHASGSPSTVARILDLFPEASRDLARQSLAFNLQAVISQVLLPCLIEGIDRVPAVEIMLINPSAKQMIREARDPELADVIRSSQHEGMQDMTESLLALIDREYIDPKVAYEVSRNPEELKMRMKGISASRAGRMSR</sequence>
<dbReference type="SUPFAM" id="SSF52540">
    <property type="entry name" value="P-loop containing nucleoside triphosphate hydrolases"/>
    <property type="match status" value="1"/>
</dbReference>
<dbReference type="InterPro" id="IPR001482">
    <property type="entry name" value="T2SS/T4SS_dom"/>
</dbReference>
<organism evidence="4">
    <name type="scientific">marine sediment metagenome</name>
    <dbReference type="NCBI Taxonomy" id="412755"/>
    <lineage>
        <taxon>unclassified sequences</taxon>
        <taxon>metagenomes</taxon>
        <taxon>ecological metagenomes</taxon>
    </lineage>
</organism>
<evidence type="ECO:0000256" key="2">
    <source>
        <dbReference type="SAM" id="MobiDB-lite"/>
    </source>
</evidence>
<dbReference type="GO" id="GO:0005524">
    <property type="term" value="F:ATP binding"/>
    <property type="evidence" value="ECO:0007669"/>
    <property type="project" value="InterPro"/>
</dbReference>
<feature type="compositionally biased region" description="Basic and acidic residues" evidence="2">
    <location>
        <begin position="7"/>
        <end position="21"/>
    </location>
</feature>
<evidence type="ECO:0000313" key="4">
    <source>
        <dbReference type="EMBL" id="KKM60037.1"/>
    </source>
</evidence>
<name>A0A0F9LSI6_9ZZZZ</name>
<accession>A0A0F9LSI6</accession>
<dbReference type="GO" id="GO:0016887">
    <property type="term" value="F:ATP hydrolysis activity"/>
    <property type="evidence" value="ECO:0007669"/>
    <property type="project" value="InterPro"/>
</dbReference>
<evidence type="ECO:0000259" key="3">
    <source>
        <dbReference type="Pfam" id="PF00437"/>
    </source>
</evidence>
<dbReference type="Pfam" id="PF00437">
    <property type="entry name" value="T2SSE"/>
    <property type="match status" value="1"/>
</dbReference>
<comment type="caution">
    <text evidence="4">The sequence shown here is derived from an EMBL/GenBank/DDBJ whole genome shotgun (WGS) entry which is preliminary data.</text>
</comment>
<dbReference type="InterPro" id="IPR027417">
    <property type="entry name" value="P-loop_NTPase"/>
</dbReference>
<dbReference type="AlphaFoldDB" id="A0A0F9LSI6"/>
<dbReference type="CDD" id="cd01131">
    <property type="entry name" value="PilT"/>
    <property type="match status" value="1"/>
</dbReference>
<reference evidence="4" key="1">
    <citation type="journal article" date="2015" name="Nature">
        <title>Complex archaea that bridge the gap between prokaryotes and eukaryotes.</title>
        <authorList>
            <person name="Spang A."/>
            <person name="Saw J.H."/>
            <person name="Jorgensen S.L."/>
            <person name="Zaremba-Niedzwiedzka K."/>
            <person name="Martijn J."/>
            <person name="Lind A.E."/>
            <person name="van Eijk R."/>
            <person name="Schleper C."/>
            <person name="Guy L."/>
            <person name="Ettema T.J."/>
        </authorList>
    </citation>
    <scope>NUCLEOTIDE SEQUENCE</scope>
</reference>
<dbReference type="Gene3D" id="3.40.50.300">
    <property type="entry name" value="P-loop containing nucleotide triphosphate hydrolases"/>
    <property type="match status" value="1"/>
</dbReference>
<proteinExistence type="inferred from homology"/>
<protein>
    <recommendedName>
        <fullName evidence="3">Bacterial type II secretion system protein E domain-containing protein</fullName>
    </recommendedName>
</protein>
<feature type="domain" description="Bacterial type II secretion system protein E" evidence="3">
    <location>
        <begin position="140"/>
        <end position="293"/>
    </location>
</feature>
<dbReference type="NCBIfam" id="TIGR01420">
    <property type="entry name" value="pilT_fam"/>
    <property type="match status" value="1"/>
</dbReference>
<comment type="similarity">
    <text evidence="1">Belongs to the GSP E family.</text>
</comment>
<dbReference type="PANTHER" id="PTHR30486">
    <property type="entry name" value="TWITCHING MOTILITY PROTEIN PILT"/>
    <property type="match status" value="1"/>
</dbReference>
<evidence type="ECO:0000256" key="1">
    <source>
        <dbReference type="ARBA" id="ARBA00006611"/>
    </source>
</evidence>
<dbReference type="PANTHER" id="PTHR30486:SF16">
    <property type="entry name" value="TWITCHING MOTILITY PROTEIN PILT"/>
    <property type="match status" value="1"/>
</dbReference>
<dbReference type="InterPro" id="IPR006321">
    <property type="entry name" value="PilT/PilU"/>
</dbReference>